<reference evidence="3" key="1">
    <citation type="submission" date="2021-01" db="EMBL/GenBank/DDBJ databases">
        <title>Whole genome shotgun sequence of Planobispora rosea NBRC 15558.</title>
        <authorList>
            <person name="Komaki H."/>
            <person name="Tamura T."/>
        </authorList>
    </citation>
    <scope>NUCLEOTIDE SEQUENCE</scope>
    <source>
        <strain evidence="3">NBRC 15558</strain>
    </source>
</reference>
<keyword evidence="4" id="KW-1185">Reference proteome</keyword>
<dbReference type="EMBL" id="BOOI01000070">
    <property type="protein sequence ID" value="GIH87965.1"/>
    <property type="molecule type" value="Genomic_DNA"/>
</dbReference>
<dbReference type="NCBIfam" id="TIGR01552">
    <property type="entry name" value="phd_fam"/>
    <property type="match status" value="1"/>
</dbReference>
<comment type="caution">
    <text evidence="3">The sequence shown here is derived from an EMBL/GenBank/DDBJ whole genome shotgun (WGS) entry which is preliminary data.</text>
</comment>
<evidence type="ECO:0000313" key="4">
    <source>
        <dbReference type="Proteomes" id="UP000655044"/>
    </source>
</evidence>
<dbReference type="Proteomes" id="UP000655044">
    <property type="component" value="Unassembled WGS sequence"/>
</dbReference>
<protein>
    <recommendedName>
        <fullName evidence="2">Antitoxin</fullName>
    </recommendedName>
</protein>
<evidence type="ECO:0000256" key="2">
    <source>
        <dbReference type="RuleBase" id="RU362080"/>
    </source>
</evidence>
<sequence>MGVADARKQLGHLIARAVHRRTPTVISRSTQERAVIISEEDYRDLVALRREREEAAVAQMIADADAGTLAVTSYDNPADLYAAMGLTPPPAR</sequence>
<evidence type="ECO:0000256" key="1">
    <source>
        <dbReference type="ARBA" id="ARBA00009981"/>
    </source>
</evidence>
<accession>A0A8J3WFZ2</accession>
<dbReference type="AlphaFoldDB" id="A0A8J3WFZ2"/>
<name>A0A8J3WFZ2_PLARO</name>
<proteinExistence type="inferred from homology"/>
<organism evidence="3 4">
    <name type="scientific">Planobispora rosea</name>
    <dbReference type="NCBI Taxonomy" id="35762"/>
    <lineage>
        <taxon>Bacteria</taxon>
        <taxon>Bacillati</taxon>
        <taxon>Actinomycetota</taxon>
        <taxon>Actinomycetes</taxon>
        <taxon>Streptosporangiales</taxon>
        <taxon>Streptosporangiaceae</taxon>
        <taxon>Planobispora</taxon>
    </lineage>
</organism>
<dbReference type="Pfam" id="PF02604">
    <property type="entry name" value="PhdYeFM_antitox"/>
    <property type="match status" value="1"/>
</dbReference>
<gene>
    <name evidence="3" type="ORF">Pro02_63730</name>
</gene>
<dbReference type="InterPro" id="IPR006442">
    <property type="entry name" value="Antitoxin_Phd/YefM"/>
</dbReference>
<dbReference type="SUPFAM" id="SSF143120">
    <property type="entry name" value="YefM-like"/>
    <property type="match status" value="1"/>
</dbReference>
<dbReference type="Gene3D" id="3.40.1620.10">
    <property type="entry name" value="YefM-like domain"/>
    <property type="match status" value="1"/>
</dbReference>
<comment type="function">
    <text evidence="2">Antitoxin component of a type II toxin-antitoxin (TA) system.</text>
</comment>
<evidence type="ECO:0000313" key="3">
    <source>
        <dbReference type="EMBL" id="GIH87965.1"/>
    </source>
</evidence>
<comment type="similarity">
    <text evidence="1 2">Belongs to the phD/YefM antitoxin family.</text>
</comment>
<dbReference type="InterPro" id="IPR036165">
    <property type="entry name" value="YefM-like_sf"/>
</dbReference>